<keyword evidence="1" id="KW-0472">Membrane</keyword>
<dbReference type="InterPro" id="IPR016024">
    <property type="entry name" value="ARM-type_fold"/>
</dbReference>
<keyword evidence="1" id="KW-1133">Transmembrane helix</keyword>
<dbReference type="STRING" id="264198.Reut_A2201"/>
<dbReference type="OrthoDB" id="88903at2"/>
<name>Q46Z69_CUPPJ</name>
<dbReference type="InterPro" id="IPR011646">
    <property type="entry name" value="KAP_P-loop"/>
</dbReference>
<sequence length="1128" mass="125402">MRRCRLVETGALQQGGGNEKSQHKAGFFGIWWWYSDRIDRETSYKSMGYCVAWRRLPRLIPRRTAVARVICCCYRPTIWVAGLGTPPAYPSSAGLLEHIIGNRITPFNKCMIWASCFRLNCAVLKERAMAHDDLMPSTLDREISRSDQDAFGHRHFAQALRSLIESREHITPFSIGLLGGWGTGKSSIKQLYATELEEDEQRSDGLKRRQRFHCITFNAWRFGGKDQDIKRALLRHVFLELGGTEENLQDKLFRQISEVSQVPKPWLTVMVDQLKAWALPIPALLVVLGTLLLVCYLAFAVFKVESAILRAVIFTCITGTYTYVLKHLKPSVVSTSRPVTRVALPSTTSEQYEDMLLDQIRLYKAGKAESPEGRKGKTCERLIVFVDDLDRLSADEMVAGLDAVRTFMEIPKSRLPDGLGLVFVISCDEAKVADALARGRRNADLPATVFNHFDARRFLDRIFQFRLEIPPPPRQDMRAFATKHLESLTTISEDLKARGTQLAPIIDRMIHVGVQDPRNALQIVNAFAQAWWIAKKRELEGLGTDRPGGLHEGAVTTHPISLGALCALRVSFPDFYQDLQSDPGFLQCFTDVVIRGRSLKDQPLASQQLLMDRYLRSPIDEGKIEIRPEHRPLRQYVASLAGLRWPNSLQSLLLLSEDPVTRRLGGKAGSIYAAFVSGDSQGVLEGMGRHNDMLPLHLHEARTLYQMFENLEQESPSRRTNAARVIADLIERVPEPPAQQLLSVLCREIADTADLRSQLGANRLAKLLAQAAGVDQVAVASRLVSDLLTPGRGVQLRLESLETPSLEEAVEMVRNAVPLVLSVRDQYGLEAHTDSMLIEWLVDRTVSANGKSFQLPFDELEGWLKSANSELSADLGLRYLHALADELAKDNPASFDVGFAVARSKSIFMDCMPVGVETRKELWALLQQYVGLPQPEAVRIAWEVAASQLDKAEGEAISAFVLAFVNRLKASVDDWEEVDKADAAAHLLAVASARSNSLNDSALSSVASLAEAWTNDPELAESSCKLVETVRVADAALASKTLDGWATRILTTLPAECIKYLASSFKSLAESSQAAAVSALAYIVNTEAISQDVKQRYENFVKNVPRASWGQPPLKGHLDARACQKFCV</sequence>
<dbReference type="PANTHER" id="PTHR22674">
    <property type="entry name" value="NTPASE, KAP FAMILY P-LOOP DOMAIN-CONTAINING 1"/>
    <property type="match status" value="1"/>
</dbReference>
<accession>Q46Z69</accession>
<evidence type="ECO:0000256" key="1">
    <source>
        <dbReference type="SAM" id="Phobius"/>
    </source>
</evidence>
<protein>
    <submittedName>
        <fullName evidence="3">KAP P-loop</fullName>
    </submittedName>
</protein>
<proteinExistence type="predicted"/>
<dbReference type="InterPro" id="IPR027417">
    <property type="entry name" value="P-loop_NTPase"/>
</dbReference>
<dbReference type="HOGENOM" id="CLU_279360_0_0_4"/>
<dbReference type="KEGG" id="reu:Reut_A2201"/>
<dbReference type="SUPFAM" id="SSF48371">
    <property type="entry name" value="ARM repeat"/>
    <property type="match status" value="1"/>
</dbReference>
<dbReference type="SUPFAM" id="SSF52540">
    <property type="entry name" value="P-loop containing nucleoside triphosphate hydrolases"/>
    <property type="match status" value="1"/>
</dbReference>
<feature type="domain" description="KAP NTPase" evidence="2">
    <location>
        <begin position="154"/>
        <end position="528"/>
    </location>
</feature>
<dbReference type="Gene3D" id="3.40.50.300">
    <property type="entry name" value="P-loop containing nucleotide triphosphate hydrolases"/>
    <property type="match status" value="1"/>
</dbReference>
<keyword evidence="1" id="KW-0812">Transmembrane</keyword>
<dbReference type="PANTHER" id="PTHR22674:SF6">
    <property type="entry name" value="NTPASE KAP FAMILY P-LOOP DOMAIN-CONTAINING PROTEIN 1"/>
    <property type="match status" value="1"/>
</dbReference>
<dbReference type="EMBL" id="CP000090">
    <property type="protein sequence ID" value="AAZ61564.1"/>
    <property type="molecule type" value="Genomic_DNA"/>
</dbReference>
<dbReference type="Pfam" id="PF07693">
    <property type="entry name" value="KAP_NTPase"/>
    <property type="match status" value="1"/>
</dbReference>
<gene>
    <name evidence="3" type="ordered locus">Reut_A2201</name>
</gene>
<dbReference type="AlphaFoldDB" id="Q46Z69"/>
<organism evidence="3">
    <name type="scientific">Cupriavidus pinatubonensis (strain JMP 134 / LMG 1197)</name>
    <name type="common">Cupriavidus necator (strain JMP 134)</name>
    <dbReference type="NCBI Taxonomy" id="264198"/>
    <lineage>
        <taxon>Bacteria</taxon>
        <taxon>Pseudomonadati</taxon>
        <taxon>Pseudomonadota</taxon>
        <taxon>Betaproteobacteria</taxon>
        <taxon>Burkholderiales</taxon>
        <taxon>Burkholderiaceae</taxon>
        <taxon>Cupriavidus</taxon>
    </lineage>
</organism>
<feature type="transmembrane region" description="Helical" evidence="1">
    <location>
        <begin position="277"/>
        <end position="300"/>
    </location>
</feature>
<reference evidence="3" key="1">
    <citation type="submission" date="2005-08" db="EMBL/GenBank/DDBJ databases">
        <title>Complete sequence of Chromosome1 of Ralstonia eutropha JMP134.</title>
        <authorList>
            <person name="Copeland A."/>
            <person name="Lucas S."/>
            <person name="Lapidus A."/>
            <person name="Barry K."/>
            <person name="Detter J.C."/>
            <person name="Glavina T."/>
            <person name="Hammon N."/>
            <person name="Israni S."/>
            <person name="Pitluck S."/>
            <person name="Goltsman E."/>
            <person name="Martinez M."/>
            <person name="Schmutz J."/>
            <person name="Larimer F."/>
            <person name="Land M."/>
            <person name="Lykidis A."/>
            <person name="Richardson P."/>
        </authorList>
    </citation>
    <scope>NUCLEOTIDE SEQUENCE</scope>
    <source>
        <strain evidence="3">JMP134</strain>
    </source>
</reference>
<feature type="transmembrane region" description="Helical" evidence="1">
    <location>
        <begin position="307"/>
        <end position="325"/>
    </location>
</feature>
<dbReference type="InterPro" id="IPR052754">
    <property type="entry name" value="NTPase_KAP_P-loop"/>
</dbReference>
<evidence type="ECO:0000313" key="3">
    <source>
        <dbReference type="EMBL" id="AAZ61564.1"/>
    </source>
</evidence>
<evidence type="ECO:0000259" key="2">
    <source>
        <dbReference type="Pfam" id="PF07693"/>
    </source>
</evidence>
<dbReference type="eggNOG" id="COG4928">
    <property type="taxonomic scope" value="Bacteria"/>
</dbReference>